<keyword evidence="1" id="KW-1133">Transmembrane helix</keyword>
<keyword evidence="1" id="KW-0812">Transmembrane</keyword>
<feature type="transmembrane region" description="Helical" evidence="1">
    <location>
        <begin position="7"/>
        <end position="25"/>
    </location>
</feature>
<evidence type="ECO:0000313" key="3">
    <source>
        <dbReference type="Proteomes" id="UP000244168"/>
    </source>
</evidence>
<dbReference type="Proteomes" id="UP000244168">
    <property type="component" value="Unassembled WGS sequence"/>
</dbReference>
<evidence type="ECO:0000313" key="2">
    <source>
        <dbReference type="EMBL" id="PTQ99630.1"/>
    </source>
</evidence>
<comment type="caution">
    <text evidence="2">The sequence shown here is derived from an EMBL/GenBank/DDBJ whole genome shotgun (WGS) entry which is preliminary data.</text>
</comment>
<protein>
    <submittedName>
        <fullName evidence="2">Uncharacterized protein</fullName>
    </submittedName>
</protein>
<reference evidence="2 3" key="1">
    <citation type="submission" date="2018-04" db="EMBL/GenBank/DDBJ databases">
        <title>Genomic Encyclopedia of Archaeal and Bacterial Type Strains, Phase II (KMG-II): from individual species to whole genera.</title>
        <authorList>
            <person name="Goeker M."/>
        </authorList>
    </citation>
    <scope>NUCLEOTIDE SEQUENCE [LARGE SCALE GENOMIC DNA]</scope>
    <source>
        <strain evidence="2 3">DSM 26809</strain>
    </source>
</reference>
<sequence length="62" mass="6671">MRNSAPVKLAAIIGLILLPASFFIKHYWHAEPDGADGLIKGAAIGLLLVSLIKLAKYRNKAT</sequence>
<keyword evidence="3" id="KW-1185">Reference proteome</keyword>
<dbReference type="EMBL" id="QAOQ01000002">
    <property type="protein sequence ID" value="PTQ99630.1"/>
    <property type="molecule type" value="Genomic_DNA"/>
</dbReference>
<evidence type="ECO:0000256" key="1">
    <source>
        <dbReference type="SAM" id="Phobius"/>
    </source>
</evidence>
<keyword evidence="1" id="KW-0472">Membrane</keyword>
<organism evidence="2 3">
    <name type="scientific">Mucilaginibacter yixingensis</name>
    <dbReference type="NCBI Taxonomy" id="1295612"/>
    <lineage>
        <taxon>Bacteria</taxon>
        <taxon>Pseudomonadati</taxon>
        <taxon>Bacteroidota</taxon>
        <taxon>Sphingobacteriia</taxon>
        <taxon>Sphingobacteriales</taxon>
        <taxon>Sphingobacteriaceae</taxon>
        <taxon>Mucilaginibacter</taxon>
    </lineage>
</organism>
<accession>A0A2T5JCZ2</accession>
<dbReference type="RefSeq" id="WP_107827550.1">
    <property type="nucleotide sequence ID" value="NZ_CP160205.1"/>
</dbReference>
<name>A0A2T5JCZ2_9SPHI</name>
<proteinExistence type="predicted"/>
<feature type="transmembrane region" description="Helical" evidence="1">
    <location>
        <begin position="37"/>
        <end position="55"/>
    </location>
</feature>
<gene>
    <name evidence="2" type="ORF">C8P68_102457</name>
</gene>
<dbReference type="AlphaFoldDB" id="A0A2T5JCZ2"/>